<dbReference type="InterPro" id="IPR001680">
    <property type="entry name" value="WD40_rpt"/>
</dbReference>
<keyword evidence="1" id="KW-0853">WD repeat</keyword>
<dbReference type="InterPro" id="IPR000210">
    <property type="entry name" value="BTB/POZ_dom"/>
</dbReference>
<dbReference type="SUPFAM" id="SSF50978">
    <property type="entry name" value="WD40 repeat-like"/>
    <property type="match status" value="1"/>
</dbReference>
<dbReference type="PROSITE" id="PS50082">
    <property type="entry name" value="WD_REPEATS_2"/>
    <property type="match status" value="1"/>
</dbReference>
<evidence type="ECO:0000313" key="3">
    <source>
        <dbReference type="EMBL" id="KAJ6238939.1"/>
    </source>
</evidence>
<name>A0ABQ8Y3S6_9EUKA</name>
<dbReference type="Gene3D" id="2.130.10.10">
    <property type="entry name" value="YVTN repeat-like/Quinoprotein amine dehydrogenase"/>
    <property type="match status" value="2"/>
</dbReference>
<dbReference type="Pfam" id="PF16819">
    <property type="entry name" value="DUF5074"/>
    <property type="match status" value="1"/>
</dbReference>
<feature type="repeat" description="WD" evidence="1">
    <location>
        <begin position="291"/>
        <end position="314"/>
    </location>
</feature>
<evidence type="ECO:0000259" key="2">
    <source>
        <dbReference type="PROSITE" id="PS50097"/>
    </source>
</evidence>
<reference evidence="3" key="1">
    <citation type="submission" date="2022-08" db="EMBL/GenBank/DDBJ databases">
        <title>Novel sulfate-reducing endosymbionts in the free-living metamonad Anaeramoeba.</title>
        <authorList>
            <person name="Jerlstrom-Hultqvist J."/>
            <person name="Cepicka I."/>
            <person name="Gallot-Lavallee L."/>
            <person name="Salas-Leiva D."/>
            <person name="Curtis B.A."/>
            <person name="Zahonova K."/>
            <person name="Pipaliya S."/>
            <person name="Dacks J."/>
            <person name="Roger A.J."/>
        </authorList>
    </citation>
    <scope>NUCLEOTIDE SEQUENCE</scope>
    <source>
        <strain evidence="3">Schooner1</strain>
    </source>
</reference>
<dbReference type="Pfam" id="PF00651">
    <property type="entry name" value="BTB"/>
    <property type="match status" value="1"/>
</dbReference>
<dbReference type="InterPro" id="IPR036322">
    <property type="entry name" value="WD40_repeat_dom_sf"/>
</dbReference>
<dbReference type="PANTHER" id="PTHR19855">
    <property type="entry name" value="WD40 REPEAT PROTEIN 12, 37"/>
    <property type="match status" value="1"/>
</dbReference>
<organism evidence="3 4">
    <name type="scientific">Anaeramoeba flamelloides</name>
    <dbReference type="NCBI Taxonomy" id="1746091"/>
    <lineage>
        <taxon>Eukaryota</taxon>
        <taxon>Metamonada</taxon>
        <taxon>Anaeramoebidae</taxon>
        <taxon>Anaeramoeba</taxon>
    </lineage>
</organism>
<keyword evidence="4" id="KW-1185">Reference proteome</keyword>
<proteinExistence type="predicted"/>
<dbReference type="InterPro" id="IPR011333">
    <property type="entry name" value="SKP1/BTB/POZ_sf"/>
</dbReference>
<dbReference type="Proteomes" id="UP001150062">
    <property type="component" value="Unassembled WGS sequence"/>
</dbReference>
<dbReference type="PANTHER" id="PTHR19855:SF11">
    <property type="entry name" value="RIBOSOME BIOGENESIS PROTEIN WDR12"/>
    <property type="match status" value="1"/>
</dbReference>
<evidence type="ECO:0000313" key="4">
    <source>
        <dbReference type="Proteomes" id="UP001150062"/>
    </source>
</evidence>
<gene>
    <name evidence="3" type="ORF">M0813_25522</name>
</gene>
<dbReference type="InterPro" id="IPR031815">
    <property type="entry name" value="DUF5074"/>
</dbReference>
<sequence>MNNLNFTENNETFTFKIDLNLGILYAIILDVALVQEEEKARMNQTSQNNDLVTKELQIETTLKDISVFSVITSVCVDEDNIYYSDCSGTFCQTPLKQNKKEITIENSKTYNSHTNWITELRKRKAEDLILTSSEGKVIATDPETEKTVKEFVGYQGEVFGTLDYKNRIYFFGTAKEILCWDFETAKLIASIKTEDEGYCGTLDEESGMIFVGTESGSVLVLDPESNEITKSFQAHDSEIIEIVSKDGVVYIGTGTDGRIKGFDSHNYQKISDFMEDSVQGARTLKVKWNYLFSSGTTDKKLKIWDLETTQLLYTINCQSVSHSFAINKNYIYATVENKIVLINLENVVKTTKRHSSANNFLSFFKNPKFSDFEIFGVPVHKFLIKLRCRKEPKEIKAILENNFKREEACQFLKWVYGKNFYSPSLVTAVQKIANSFGIQDLKSRSLQSDLIRAYKDENSKDFSLLAKDTDDDDEDDEYEEIKVHKFILLAKCGLFRDFFENTQPKNNQVKDYSGKSIESVEHFIKYLYFNDLILSGDDDPQLISEELEDAVDYYQLSKNCNLPYCLKKIKNNSGLNSSTSLNSLF</sequence>
<feature type="domain" description="BTB" evidence="2">
    <location>
        <begin position="460"/>
        <end position="536"/>
    </location>
</feature>
<dbReference type="EMBL" id="JAOAOG010000231">
    <property type="protein sequence ID" value="KAJ6238939.1"/>
    <property type="molecule type" value="Genomic_DNA"/>
</dbReference>
<protein>
    <submittedName>
        <fullName evidence="3">Wd repeat-containing protein</fullName>
    </submittedName>
</protein>
<dbReference type="InterPro" id="IPR015943">
    <property type="entry name" value="WD40/YVTN_repeat-like_dom_sf"/>
</dbReference>
<dbReference type="SUPFAM" id="SSF54695">
    <property type="entry name" value="POZ domain"/>
    <property type="match status" value="1"/>
</dbReference>
<comment type="caution">
    <text evidence="3">The sequence shown here is derived from an EMBL/GenBank/DDBJ whole genome shotgun (WGS) entry which is preliminary data.</text>
</comment>
<accession>A0ABQ8Y3S6</accession>
<evidence type="ECO:0000256" key="1">
    <source>
        <dbReference type="PROSITE-ProRule" id="PRU00221"/>
    </source>
</evidence>
<dbReference type="Gene3D" id="3.30.710.10">
    <property type="entry name" value="Potassium Channel Kv1.1, Chain A"/>
    <property type="match status" value="1"/>
</dbReference>
<dbReference type="PROSITE" id="PS50097">
    <property type="entry name" value="BTB"/>
    <property type="match status" value="1"/>
</dbReference>